<keyword evidence="2" id="KW-0808">Transferase</keyword>
<keyword evidence="1" id="KW-1133">Transmembrane helix</keyword>
<dbReference type="AlphaFoldDB" id="A0A6I6JYM8"/>
<evidence type="ECO:0000313" key="2">
    <source>
        <dbReference type="EMBL" id="QGY46439.1"/>
    </source>
</evidence>
<proteinExistence type="predicted"/>
<keyword evidence="3" id="KW-1185">Reference proteome</keyword>
<dbReference type="InterPro" id="IPR000462">
    <property type="entry name" value="CDP-OH_P_trans"/>
</dbReference>
<dbReference type="GO" id="GO:0016020">
    <property type="term" value="C:membrane"/>
    <property type="evidence" value="ECO:0007669"/>
    <property type="project" value="InterPro"/>
</dbReference>
<dbReference type="KEGG" id="mcos:GM418_23080"/>
<accession>A0A6I6JYM8</accession>
<reference evidence="2 3" key="1">
    <citation type="submission" date="2019-11" db="EMBL/GenBank/DDBJ databases">
        <authorList>
            <person name="Zheng R.K."/>
            <person name="Sun C.M."/>
        </authorList>
    </citation>
    <scope>NUCLEOTIDE SEQUENCE [LARGE SCALE GENOMIC DNA]</scope>
    <source>
        <strain evidence="2 3">WC007</strain>
    </source>
</reference>
<dbReference type="Proteomes" id="UP000428260">
    <property type="component" value="Chromosome"/>
</dbReference>
<dbReference type="GO" id="GO:0016780">
    <property type="term" value="F:phosphotransferase activity, for other substituted phosphate groups"/>
    <property type="evidence" value="ECO:0007669"/>
    <property type="project" value="InterPro"/>
</dbReference>
<keyword evidence="1" id="KW-0472">Membrane</keyword>
<feature type="transmembrane region" description="Helical" evidence="1">
    <location>
        <begin position="121"/>
        <end position="141"/>
    </location>
</feature>
<keyword evidence="1" id="KW-0812">Transmembrane</keyword>
<protein>
    <submittedName>
        <fullName evidence="2">CDP-alcohol phosphatidyltransferase</fullName>
    </submittedName>
</protein>
<organism evidence="2 3">
    <name type="scientific">Maribellus comscasis</name>
    <dbReference type="NCBI Taxonomy" id="2681766"/>
    <lineage>
        <taxon>Bacteria</taxon>
        <taxon>Pseudomonadati</taxon>
        <taxon>Bacteroidota</taxon>
        <taxon>Bacteroidia</taxon>
        <taxon>Marinilabiliales</taxon>
        <taxon>Prolixibacteraceae</taxon>
        <taxon>Maribellus</taxon>
    </lineage>
</organism>
<gene>
    <name evidence="2" type="ORF">GM418_23080</name>
</gene>
<dbReference type="GO" id="GO:0008654">
    <property type="term" value="P:phospholipid biosynthetic process"/>
    <property type="evidence" value="ECO:0007669"/>
    <property type="project" value="InterPro"/>
</dbReference>
<dbReference type="EMBL" id="CP046401">
    <property type="protein sequence ID" value="QGY46439.1"/>
    <property type="molecule type" value="Genomic_DNA"/>
</dbReference>
<dbReference type="Pfam" id="PF01066">
    <property type="entry name" value="CDP-OH_P_transf"/>
    <property type="match status" value="1"/>
</dbReference>
<dbReference type="InterPro" id="IPR043130">
    <property type="entry name" value="CDP-OH_PTrfase_TM_dom"/>
</dbReference>
<sequence length="227" mass="25908">MEHKDAIRVLNSILSTKEKEILIRIARKLPSWINSDHLTWLGLFGAVISGVGYFLSNWGDGFLWLSSMGFVINWFGDSLDGTLARIRNRQRPVYGFFLDHNIDGITAFLICIGAGTSPYVSFSSALLLLAGYYLLSIFTYINTYLKGEFKISYGNLGPTELRIVIILINTLFIIMPDRNYGIDHWGVYVHLYDYFVLGIALILFGIFFFNFLKEKKRFGKIDPPHKA</sequence>
<feature type="transmembrane region" description="Helical" evidence="1">
    <location>
        <begin position="153"/>
        <end position="174"/>
    </location>
</feature>
<name>A0A6I6JYM8_9BACT</name>
<feature type="transmembrane region" description="Helical" evidence="1">
    <location>
        <begin position="37"/>
        <end position="55"/>
    </location>
</feature>
<evidence type="ECO:0000313" key="3">
    <source>
        <dbReference type="Proteomes" id="UP000428260"/>
    </source>
</evidence>
<dbReference type="RefSeq" id="WP_158869572.1">
    <property type="nucleotide sequence ID" value="NZ_CP046401.1"/>
</dbReference>
<dbReference type="Gene3D" id="1.20.120.1760">
    <property type="match status" value="1"/>
</dbReference>
<evidence type="ECO:0000256" key="1">
    <source>
        <dbReference type="SAM" id="Phobius"/>
    </source>
</evidence>
<feature type="transmembrane region" description="Helical" evidence="1">
    <location>
        <begin position="194"/>
        <end position="212"/>
    </location>
</feature>